<evidence type="ECO:0000313" key="3">
    <source>
        <dbReference type="Proteomes" id="UP000505210"/>
    </source>
</evidence>
<feature type="region of interest" description="Disordered" evidence="1">
    <location>
        <begin position="1"/>
        <end position="21"/>
    </location>
</feature>
<feature type="compositionally biased region" description="Polar residues" evidence="1">
    <location>
        <begin position="68"/>
        <end position="79"/>
    </location>
</feature>
<proteinExistence type="predicted"/>
<evidence type="ECO:0000256" key="1">
    <source>
        <dbReference type="SAM" id="MobiDB-lite"/>
    </source>
</evidence>
<dbReference type="EMBL" id="CP053661">
    <property type="protein sequence ID" value="QKD83479.1"/>
    <property type="molecule type" value="Genomic_DNA"/>
</dbReference>
<gene>
    <name evidence="2" type="ORF">HPC62_15870</name>
</gene>
<evidence type="ECO:0000313" key="2">
    <source>
        <dbReference type="EMBL" id="QKD83479.1"/>
    </source>
</evidence>
<feature type="region of interest" description="Disordered" evidence="1">
    <location>
        <begin position="68"/>
        <end position="116"/>
    </location>
</feature>
<protein>
    <submittedName>
        <fullName evidence="2">Uncharacterized protein</fullName>
    </submittedName>
</protein>
<keyword evidence="3" id="KW-1185">Reference proteome</keyword>
<name>A0A6M8B7X7_9CYAN</name>
<reference evidence="2 3" key="1">
    <citation type="submission" date="2020-05" db="EMBL/GenBank/DDBJ databases">
        <title>Complete genome sequence of of a novel Thermoleptolyngbya strain isolated from hot springs of Ganzi, Sichuan China.</title>
        <authorList>
            <person name="Tang J."/>
            <person name="Daroch M."/>
            <person name="Li L."/>
            <person name="Waleron K."/>
            <person name="Waleron M."/>
            <person name="Waleron M."/>
        </authorList>
    </citation>
    <scope>NUCLEOTIDE SEQUENCE [LARGE SCALE GENOMIC DNA]</scope>
    <source>
        <strain evidence="2 3">PKUAC-SCTA183</strain>
    </source>
</reference>
<organism evidence="2 3">
    <name type="scientific">Thermoleptolyngbya sichuanensis A183</name>
    <dbReference type="NCBI Taxonomy" id="2737172"/>
    <lineage>
        <taxon>Bacteria</taxon>
        <taxon>Bacillati</taxon>
        <taxon>Cyanobacteriota</taxon>
        <taxon>Cyanophyceae</taxon>
        <taxon>Oculatellales</taxon>
        <taxon>Oculatellaceae</taxon>
        <taxon>Thermoleptolyngbya</taxon>
        <taxon>Thermoleptolyngbya sichuanensis</taxon>
    </lineage>
</organism>
<accession>A0A6M8B7X7</accession>
<dbReference type="RefSeq" id="WP_172357231.1">
    <property type="nucleotide sequence ID" value="NZ_CP053661.1"/>
</dbReference>
<dbReference type="Proteomes" id="UP000505210">
    <property type="component" value="Chromosome"/>
</dbReference>
<dbReference type="KEGG" id="theu:HPC62_15870"/>
<sequence>MIEKSSEWNQRATLRRAARSPHAYTGSRVRVAAAVAPQPEVLTTKGLDFLSLAVCSCALTLLCHSATSPLHSASPSNATPVRPPAMSRTATTPSFAPFTLVSPSPEVKEQDEDQDL</sequence>
<dbReference type="AlphaFoldDB" id="A0A6M8B7X7"/>